<dbReference type="InterPro" id="IPR043129">
    <property type="entry name" value="ATPase_NBD"/>
</dbReference>
<dbReference type="SUPFAM" id="SSF53067">
    <property type="entry name" value="Actin-like ATPase domain"/>
    <property type="match status" value="2"/>
</dbReference>
<evidence type="ECO:0000313" key="6">
    <source>
        <dbReference type="Proteomes" id="UP000319732"/>
    </source>
</evidence>
<evidence type="ECO:0000256" key="1">
    <source>
        <dbReference type="ARBA" id="ARBA00007381"/>
    </source>
</evidence>
<comment type="similarity">
    <text evidence="1 4">Belongs to the heat shock protein 70 family.</text>
</comment>
<dbReference type="InterPro" id="IPR029047">
    <property type="entry name" value="HSP70_peptide-bd_sf"/>
</dbReference>
<evidence type="ECO:0000313" key="5">
    <source>
        <dbReference type="EMBL" id="TQV71817.1"/>
    </source>
</evidence>
<dbReference type="OrthoDB" id="9766019at2"/>
<evidence type="ECO:0000256" key="3">
    <source>
        <dbReference type="ARBA" id="ARBA00022840"/>
    </source>
</evidence>
<accession>A0A545T3L8</accession>
<dbReference type="PANTHER" id="PTHR19375">
    <property type="entry name" value="HEAT SHOCK PROTEIN 70KDA"/>
    <property type="match status" value="1"/>
</dbReference>
<sequence length="567" mass="61530">MTIIGIDLGTTNSLAAYWEEGEVKLIPNVHGDLLTPSVVGVDDNGECLVGKAARERLLTHPELTVEAFKRRMGSKASVTLGKQVFTPVELSSLVLQNIKGDAEALLGQTVTEAVISVPAYFNDAQRHATKVAGELAGLTVERLINEPTAAAVAYGLHDREEECTFIVVDLGGGTFDVSVMEMFNGVMEVHASAGDTFLGGEDFTEALQVAFLKAAGVAKRDLSSKDLSKVRAAVNRAKHQLTDADGAALAVTTGAGELEWRIDRATMEKLCAEVVQRLRQPIERVLRDSRMRPTDLSDVILVGGATRMPLIRGAISRMFRRLPSCTINPDEVVARGAAIQAALKSRDQALRDVVLTDVCPYTLGIEVAVEKGSAAGYEAGHFMPIIERNTVIPTSRVENIVTIQDKQTELAVKIFQGESRLTLNNILLGELNIKVPKAKAGEESADVRFSYDVNGLLEVEVKIVSSGEIIRKVIEKAPGSLSQGDIRKSLDKLANIKVHPRETAANRAVLAKAERIYEQNLGDVRQYVAHLISEFEQVLDKQDLALAEKARETLVEKLEELEGDLLG</sequence>
<dbReference type="InterPro" id="IPR013126">
    <property type="entry name" value="Hsp_70_fam"/>
</dbReference>
<reference evidence="5 6" key="1">
    <citation type="submission" date="2019-06" db="EMBL/GenBank/DDBJ databases">
        <title>Whole genome sequence for Cellvibrionaceae sp. R142.</title>
        <authorList>
            <person name="Wang G."/>
        </authorList>
    </citation>
    <scope>NUCLEOTIDE SEQUENCE [LARGE SCALE GENOMIC DNA]</scope>
    <source>
        <strain evidence="5 6">R142</strain>
    </source>
</reference>
<keyword evidence="2 4" id="KW-0547">Nucleotide-binding</keyword>
<dbReference type="Gene3D" id="2.60.34.10">
    <property type="entry name" value="Substrate Binding Domain Of DNAk, Chain A, domain 1"/>
    <property type="match status" value="1"/>
</dbReference>
<dbReference type="Proteomes" id="UP000319732">
    <property type="component" value="Unassembled WGS sequence"/>
</dbReference>
<dbReference type="PRINTS" id="PR00301">
    <property type="entry name" value="HEATSHOCK70"/>
</dbReference>
<organism evidence="5 6">
    <name type="scientific">Exilibacterium tricleocarpae</name>
    <dbReference type="NCBI Taxonomy" id="2591008"/>
    <lineage>
        <taxon>Bacteria</taxon>
        <taxon>Pseudomonadati</taxon>
        <taxon>Pseudomonadota</taxon>
        <taxon>Gammaproteobacteria</taxon>
        <taxon>Cellvibrionales</taxon>
        <taxon>Cellvibrionaceae</taxon>
        <taxon>Exilibacterium</taxon>
    </lineage>
</organism>
<dbReference type="PROSITE" id="PS00329">
    <property type="entry name" value="HSP70_2"/>
    <property type="match status" value="1"/>
</dbReference>
<dbReference type="AlphaFoldDB" id="A0A545T3L8"/>
<evidence type="ECO:0000256" key="2">
    <source>
        <dbReference type="ARBA" id="ARBA00022741"/>
    </source>
</evidence>
<dbReference type="Gene3D" id="3.90.640.10">
    <property type="entry name" value="Actin, Chain A, domain 4"/>
    <property type="match status" value="1"/>
</dbReference>
<dbReference type="Pfam" id="PF00012">
    <property type="entry name" value="HSP70"/>
    <property type="match status" value="2"/>
</dbReference>
<evidence type="ECO:0000256" key="4">
    <source>
        <dbReference type="RuleBase" id="RU003322"/>
    </source>
</evidence>
<name>A0A545T3L8_9GAMM</name>
<dbReference type="Gene3D" id="3.30.420.40">
    <property type="match status" value="2"/>
</dbReference>
<comment type="caution">
    <text evidence="5">The sequence shown here is derived from an EMBL/GenBank/DDBJ whole genome shotgun (WGS) entry which is preliminary data.</text>
</comment>
<dbReference type="InterPro" id="IPR018181">
    <property type="entry name" value="Heat_shock_70_CS"/>
</dbReference>
<gene>
    <name evidence="5" type="ORF">FKG94_19430</name>
</gene>
<proteinExistence type="inferred from homology"/>
<protein>
    <submittedName>
        <fullName evidence="5">Molecular chaperone HscC</fullName>
    </submittedName>
</protein>
<dbReference type="EMBL" id="VHSG01000020">
    <property type="protein sequence ID" value="TQV71817.1"/>
    <property type="molecule type" value="Genomic_DNA"/>
</dbReference>
<dbReference type="PROSITE" id="PS00297">
    <property type="entry name" value="HSP70_1"/>
    <property type="match status" value="1"/>
</dbReference>
<dbReference type="FunFam" id="3.30.420.40:FF:000144">
    <property type="entry name" value="Molecular chaperone HscC"/>
    <property type="match status" value="1"/>
</dbReference>
<keyword evidence="6" id="KW-1185">Reference proteome</keyword>
<dbReference type="GO" id="GO:0140662">
    <property type="term" value="F:ATP-dependent protein folding chaperone"/>
    <property type="evidence" value="ECO:0007669"/>
    <property type="project" value="InterPro"/>
</dbReference>
<keyword evidence="3 4" id="KW-0067">ATP-binding</keyword>
<dbReference type="GO" id="GO:0005524">
    <property type="term" value="F:ATP binding"/>
    <property type="evidence" value="ECO:0007669"/>
    <property type="project" value="UniProtKB-KW"/>
</dbReference>
<dbReference type="RefSeq" id="WP_142928593.1">
    <property type="nucleotide sequence ID" value="NZ_ML660099.1"/>
</dbReference>
<dbReference type="SUPFAM" id="SSF100920">
    <property type="entry name" value="Heat shock protein 70kD (HSP70), peptide-binding domain"/>
    <property type="match status" value="1"/>
</dbReference>